<dbReference type="Gene3D" id="2.40.50.100">
    <property type="match status" value="1"/>
</dbReference>
<keyword evidence="1" id="KW-0813">Transport</keyword>
<protein>
    <recommendedName>
        <fullName evidence="2">YknX-like C-terminal permuted SH3-like domain-containing protein</fullName>
    </recommendedName>
</protein>
<evidence type="ECO:0000256" key="1">
    <source>
        <dbReference type="ARBA" id="ARBA00022448"/>
    </source>
</evidence>
<dbReference type="GO" id="GO:1990281">
    <property type="term" value="C:efflux pump complex"/>
    <property type="evidence" value="ECO:0007669"/>
    <property type="project" value="TreeGrafter"/>
</dbReference>
<dbReference type="InterPro" id="IPR058637">
    <property type="entry name" value="YknX-like_C"/>
</dbReference>
<proteinExistence type="predicted"/>
<evidence type="ECO:0000259" key="2">
    <source>
        <dbReference type="Pfam" id="PF25989"/>
    </source>
</evidence>
<dbReference type="EMBL" id="BOPG01000009">
    <property type="protein sequence ID" value="GIJ53743.1"/>
    <property type="molecule type" value="Genomic_DNA"/>
</dbReference>
<dbReference type="Gene3D" id="2.40.420.20">
    <property type="match status" value="1"/>
</dbReference>
<accession>A0A8J4DXU7</accession>
<gene>
    <name evidence="3" type="ORF">Vau01_012590</name>
</gene>
<comment type="caution">
    <text evidence="3">The sequence shown here is derived from an EMBL/GenBank/DDBJ whole genome shotgun (WGS) entry which is preliminary data.</text>
</comment>
<dbReference type="Pfam" id="PF25989">
    <property type="entry name" value="YknX_C"/>
    <property type="match status" value="1"/>
</dbReference>
<dbReference type="PANTHER" id="PTHR30469:SF33">
    <property type="entry name" value="SLR1207 PROTEIN"/>
    <property type="match status" value="1"/>
</dbReference>
<dbReference type="GO" id="GO:0015562">
    <property type="term" value="F:efflux transmembrane transporter activity"/>
    <property type="evidence" value="ECO:0007669"/>
    <property type="project" value="TreeGrafter"/>
</dbReference>
<reference evidence="3" key="1">
    <citation type="submission" date="2021-01" db="EMBL/GenBank/DDBJ databases">
        <title>Whole genome shotgun sequence of Virgisporangium aurantiacum NBRC 16421.</title>
        <authorList>
            <person name="Komaki H."/>
            <person name="Tamura T."/>
        </authorList>
    </citation>
    <scope>NUCLEOTIDE SEQUENCE</scope>
    <source>
        <strain evidence="3">NBRC 16421</strain>
    </source>
</reference>
<evidence type="ECO:0000313" key="4">
    <source>
        <dbReference type="Proteomes" id="UP000612585"/>
    </source>
</evidence>
<dbReference type="Proteomes" id="UP000612585">
    <property type="component" value="Unassembled WGS sequence"/>
</dbReference>
<organism evidence="3 4">
    <name type="scientific">Virgisporangium aurantiacum</name>
    <dbReference type="NCBI Taxonomy" id="175570"/>
    <lineage>
        <taxon>Bacteria</taxon>
        <taxon>Bacillati</taxon>
        <taxon>Actinomycetota</taxon>
        <taxon>Actinomycetes</taxon>
        <taxon>Micromonosporales</taxon>
        <taxon>Micromonosporaceae</taxon>
        <taxon>Virgisporangium</taxon>
    </lineage>
</organism>
<dbReference type="Gene3D" id="2.40.30.170">
    <property type="match status" value="1"/>
</dbReference>
<dbReference type="PANTHER" id="PTHR30469">
    <property type="entry name" value="MULTIDRUG RESISTANCE PROTEIN MDTA"/>
    <property type="match status" value="1"/>
</dbReference>
<feature type="domain" description="YknX-like C-terminal permuted SH3-like" evidence="2">
    <location>
        <begin position="377"/>
        <end position="442"/>
    </location>
</feature>
<keyword evidence="4" id="KW-1185">Reference proteome</keyword>
<sequence length="443" mass="43570">MAAFLVIAAVLVTAASCSDDSDDVGLGTAGRADVTEVVDAPATVTARAVATLSSPAEGTLGLLAVEPGATVAPGQVLAVIDSPKAQQQLATAEEALNALSRGGSSVGGVKDLSAAQGRTDQAAAAAFAQAREAANKITDPGTRTALLTQVDAAEAAYKESSASARALITSVQRGLASVSQAMNALTAAQRTQAKAAYDLAKSTVDALTLRAPVAGVVQLGGPATTAGPSITDLLGGNAAALGAAGAAAGAAPQAAATGPGIDPAPAVGTRVSAGTTILTVVDLTGPGLLAEVDETDVLLVTPGIKATVELDAAPGARYEATVRSVDLLPSASAQGGVSYRARLALGAGTFADGRAAPAPRPGMSAVSHLSVRSADDVVVVPAASVFNADGRDQVWVVRNGKAERMPVTVGVAGTDLVQITDGVNEGDRVVVRGADQVRAGQKL</sequence>
<dbReference type="AlphaFoldDB" id="A0A8J4DXU7"/>
<name>A0A8J4DXU7_9ACTN</name>
<evidence type="ECO:0000313" key="3">
    <source>
        <dbReference type="EMBL" id="GIJ53743.1"/>
    </source>
</evidence>
<dbReference type="FunFam" id="2.40.420.20:FF:000006">
    <property type="entry name" value="RND family efflux transporter MFP subunit"/>
    <property type="match status" value="1"/>
</dbReference>